<gene>
    <name evidence="2" type="ORF">EZS28_043959</name>
</gene>
<protein>
    <submittedName>
        <fullName evidence="2">Uncharacterized protein</fullName>
    </submittedName>
</protein>
<organism evidence="2 3">
    <name type="scientific">Streblomastix strix</name>
    <dbReference type="NCBI Taxonomy" id="222440"/>
    <lineage>
        <taxon>Eukaryota</taxon>
        <taxon>Metamonada</taxon>
        <taxon>Preaxostyla</taxon>
        <taxon>Oxymonadida</taxon>
        <taxon>Streblomastigidae</taxon>
        <taxon>Streblomastix</taxon>
    </lineage>
</organism>
<evidence type="ECO:0000256" key="1">
    <source>
        <dbReference type="SAM" id="MobiDB-lite"/>
    </source>
</evidence>
<accession>A0A5J4TPZ3</accession>
<dbReference type="EMBL" id="SNRW01026835">
    <property type="protein sequence ID" value="KAA6360514.1"/>
    <property type="molecule type" value="Genomic_DNA"/>
</dbReference>
<dbReference type="Proteomes" id="UP000324800">
    <property type="component" value="Unassembled WGS sequence"/>
</dbReference>
<proteinExistence type="predicted"/>
<feature type="compositionally biased region" description="Low complexity" evidence="1">
    <location>
        <begin position="50"/>
        <end position="61"/>
    </location>
</feature>
<name>A0A5J4TPZ3_9EUKA</name>
<sequence>MMFKPKPSWKNVKQGLIPDSQILAAVIALFRVEKKQLKDQKEREENAKKQQSQGTGGTVQSARGGLWARLNKNIGNIVAASLIQTVN</sequence>
<dbReference type="AlphaFoldDB" id="A0A5J4TPZ3"/>
<comment type="caution">
    <text evidence="2">The sequence shown here is derived from an EMBL/GenBank/DDBJ whole genome shotgun (WGS) entry which is preliminary data.</text>
</comment>
<feature type="region of interest" description="Disordered" evidence="1">
    <location>
        <begin position="40"/>
        <end position="61"/>
    </location>
</feature>
<evidence type="ECO:0000313" key="3">
    <source>
        <dbReference type="Proteomes" id="UP000324800"/>
    </source>
</evidence>
<evidence type="ECO:0000313" key="2">
    <source>
        <dbReference type="EMBL" id="KAA6360514.1"/>
    </source>
</evidence>
<reference evidence="2 3" key="1">
    <citation type="submission" date="2019-03" db="EMBL/GenBank/DDBJ databases">
        <title>Single cell metagenomics reveals metabolic interactions within the superorganism composed of flagellate Streblomastix strix and complex community of Bacteroidetes bacteria on its surface.</title>
        <authorList>
            <person name="Treitli S.C."/>
            <person name="Kolisko M."/>
            <person name="Husnik F."/>
            <person name="Keeling P."/>
            <person name="Hampl V."/>
        </authorList>
    </citation>
    <scope>NUCLEOTIDE SEQUENCE [LARGE SCALE GENOMIC DNA]</scope>
    <source>
        <strain evidence="2">ST1C</strain>
    </source>
</reference>